<sequence length="92" mass="9953">MQTKQVHGNLWAGGSWSGWLRGTDRSSCRLTGTKALKLLPSNAFRPLLPVVVASGAFDQDPFRSTVGIAIPGAPVTKFSHSLDSLNMIFINR</sequence>
<evidence type="ECO:0000313" key="1">
    <source>
        <dbReference type="EMBL" id="PNR33791.1"/>
    </source>
</evidence>
<dbReference type="EnsemblPlants" id="Pp3c19_2900V3.2">
    <property type="protein sequence ID" value="PAC:32939338.CDS.1"/>
    <property type="gene ID" value="Pp3c19_2900"/>
</dbReference>
<proteinExistence type="predicted"/>
<dbReference type="EMBL" id="ABEU02000019">
    <property type="protein sequence ID" value="PNR33791.1"/>
    <property type="molecule type" value="Genomic_DNA"/>
</dbReference>
<dbReference type="Gramene" id="Pp3c19_2900V3.1">
    <property type="protein sequence ID" value="PAC:32939337.CDS.1"/>
    <property type="gene ID" value="Pp3c19_2900"/>
</dbReference>
<reference evidence="1 3" key="1">
    <citation type="journal article" date="2008" name="Science">
        <title>The Physcomitrella genome reveals evolutionary insights into the conquest of land by plants.</title>
        <authorList>
            <person name="Rensing S."/>
            <person name="Lang D."/>
            <person name="Zimmer A."/>
            <person name="Terry A."/>
            <person name="Salamov A."/>
            <person name="Shapiro H."/>
            <person name="Nishiyama T."/>
            <person name="Perroud P.-F."/>
            <person name="Lindquist E."/>
            <person name="Kamisugi Y."/>
            <person name="Tanahashi T."/>
            <person name="Sakakibara K."/>
            <person name="Fujita T."/>
            <person name="Oishi K."/>
            <person name="Shin-I T."/>
            <person name="Kuroki Y."/>
            <person name="Toyoda A."/>
            <person name="Suzuki Y."/>
            <person name="Hashimoto A."/>
            <person name="Yamaguchi K."/>
            <person name="Sugano A."/>
            <person name="Kohara Y."/>
            <person name="Fujiyama A."/>
            <person name="Anterola A."/>
            <person name="Aoki S."/>
            <person name="Ashton N."/>
            <person name="Barbazuk W.B."/>
            <person name="Barker E."/>
            <person name="Bennetzen J."/>
            <person name="Bezanilla M."/>
            <person name="Blankenship R."/>
            <person name="Cho S.H."/>
            <person name="Dutcher S."/>
            <person name="Estelle M."/>
            <person name="Fawcett J.A."/>
            <person name="Gundlach H."/>
            <person name="Hanada K."/>
            <person name="Heyl A."/>
            <person name="Hicks K.A."/>
            <person name="Hugh J."/>
            <person name="Lohr M."/>
            <person name="Mayer K."/>
            <person name="Melkozernov A."/>
            <person name="Murata T."/>
            <person name="Nelson D."/>
            <person name="Pils B."/>
            <person name="Prigge M."/>
            <person name="Reiss B."/>
            <person name="Renner T."/>
            <person name="Rombauts S."/>
            <person name="Rushton P."/>
            <person name="Sanderfoot A."/>
            <person name="Schween G."/>
            <person name="Shiu S.-H."/>
            <person name="Stueber K."/>
            <person name="Theodoulou F.L."/>
            <person name="Tu H."/>
            <person name="Van de Peer Y."/>
            <person name="Verrier P.J."/>
            <person name="Waters E."/>
            <person name="Wood A."/>
            <person name="Yang L."/>
            <person name="Cove D."/>
            <person name="Cuming A."/>
            <person name="Hasebe M."/>
            <person name="Lucas S."/>
            <person name="Mishler D.B."/>
            <person name="Reski R."/>
            <person name="Grigoriev I."/>
            <person name="Quatrano R.S."/>
            <person name="Boore J.L."/>
        </authorList>
    </citation>
    <scope>NUCLEOTIDE SEQUENCE [LARGE SCALE GENOMIC DNA]</scope>
    <source>
        <strain evidence="2 3">cv. Gransden 2004</strain>
    </source>
</reference>
<gene>
    <name evidence="1" type="ORF">PHYPA_023607</name>
</gene>
<reference evidence="1 3" key="2">
    <citation type="journal article" date="2018" name="Plant J.">
        <title>The Physcomitrella patens chromosome-scale assembly reveals moss genome structure and evolution.</title>
        <authorList>
            <person name="Lang D."/>
            <person name="Ullrich K.K."/>
            <person name="Murat F."/>
            <person name="Fuchs J."/>
            <person name="Jenkins J."/>
            <person name="Haas F.B."/>
            <person name="Piednoel M."/>
            <person name="Gundlach H."/>
            <person name="Van Bel M."/>
            <person name="Meyberg R."/>
            <person name="Vives C."/>
            <person name="Morata J."/>
            <person name="Symeonidi A."/>
            <person name="Hiss M."/>
            <person name="Muchero W."/>
            <person name="Kamisugi Y."/>
            <person name="Saleh O."/>
            <person name="Blanc G."/>
            <person name="Decker E.L."/>
            <person name="van Gessel N."/>
            <person name="Grimwood J."/>
            <person name="Hayes R.D."/>
            <person name="Graham S.W."/>
            <person name="Gunter L.E."/>
            <person name="McDaniel S.F."/>
            <person name="Hoernstein S.N.W."/>
            <person name="Larsson A."/>
            <person name="Li F.W."/>
            <person name="Perroud P.F."/>
            <person name="Phillips J."/>
            <person name="Ranjan P."/>
            <person name="Rokshar D.S."/>
            <person name="Rothfels C.J."/>
            <person name="Schneider L."/>
            <person name="Shu S."/>
            <person name="Stevenson D.W."/>
            <person name="Thummler F."/>
            <person name="Tillich M."/>
            <person name="Villarreal Aguilar J.C."/>
            <person name="Widiez T."/>
            <person name="Wong G.K."/>
            <person name="Wymore A."/>
            <person name="Zhang Y."/>
            <person name="Zimmer A.D."/>
            <person name="Quatrano R.S."/>
            <person name="Mayer K.F.X."/>
            <person name="Goodstein D."/>
            <person name="Casacuberta J.M."/>
            <person name="Vandepoele K."/>
            <person name="Reski R."/>
            <person name="Cuming A.C."/>
            <person name="Tuskan G.A."/>
            <person name="Maumus F."/>
            <person name="Salse J."/>
            <person name="Schmutz J."/>
            <person name="Rensing S.A."/>
        </authorList>
    </citation>
    <scope>NUCLEOTIDE SEQUENCE [LARGE SCALE GENOMIC DNA]</scope>
    <source>
        <strain evidence="2 3">cv. Gransden 2004</strain>
    </source>
</reference>
<protein>
    <submittedName>
        <fullName evidence="1 2">Uncharacterized protein</fullName>
    </submittedName>
</protein>
<name>A0A2K1IWZ5_PHYPA</name>
<reference evidence="2" key="3">
    <citation type="submission" date="2020-12" db="UniProtKB">
        <authorList>
            <consortium name="EnsemblPlants"/>
        </authorList>
    </citation>
    <scope>IDENTIFICATION</scope>
</reference>
<dbReference type="EnsemblPlants" id="Pp3c19_2900V3.1">
    <property type="protein sequence ID" value="PAC:32939337.CDS.1"/>
    <property type="gene ID" value="Pp3c19_2900"/>
</dbReference>
<organism evidence="1">
    <name type="scientific">Physcomitrium patens</name>
    <name type="common">Spreading-leaved earth moss</name>
    <name type="synonym">Physcomitrella patens</name>
    <dbReference type="NCBI Taxonomy" id="3218"/>
    <lineage>
        <taxon>Eukaryota</taxon>
        <taxon>Viridiplantae</taxon>
        <taxon>Streptophyta</taxon>
        <taxon>Embryophyta</taxon>
        <taxon>Bryophyta</taxon>
        <taxon>Bryophytina</taxon>
        <taxon>Bryopsida</taxon>
        <taxon>Funariidae</taxon>
        <taxon>Funariales</taxon>
        <taxon>Funariaceae</taxon>
        <taxon>Physcomitrium</taxon>
    </lineage>
</organism>
<dbReference type="InParanoid" id="A0A2K1IWZ5"/>
<accession>A0A2K1IWZ5</accession>
<dbReference type="AlphaFoldDB" id="A0A2K1IWZ5"/>
<dbReference type="Proteomes" id="UP000006727">
    <property type="component" value="Chromosome 19"/>
</dbReference>
<dbReference type="Gramene" id="Pp3c19_2900V3.2">
    <property type="protein sequence ID" value="PAC:32939338.CDS.1"/>
    <property type="gene ID" value="Pp3c19_2900"/>
</dbReference>
<keyword evidence="3" id="KW-1185">Reference proteome</keyword>
<evidence type="ECO:0000313" key="2">
    <source>
        <dbReference type="EnsemblPlants" id="PAC:32939337.CDS.1"/>
    </source>
</evidence>
<evidence type="ECO:0000313" key="3">
    <source>
        <dbReference type="Proteomes" id="UP000006727"/>
    </source>
</evidence>